<name>A0A1H1MMR6_9ACTN</name>
<dbReference type="GeneID" id="78500833"/>
<dbReference type="EMBL" id="LT629759">
    <property type="protein sequence ID" value="SDR87900.1"/>
    <property type="molecule type" value="Genomic_DNA"/>
</dbReference>
<proteinExistence type="predicted"/>
<dbReference type="Proteomes" id="UP000199480">
    <property type="component" value="Chromosome I"/>
</dbReference>
<accession>A0A1H1MMR6</accession>
<keyword evidence="3" id="KW-1185">Reference proteome</keyword>
<dbReference type="EMBL" id="FMZL01000010">
    <property type="protein sequence ID" value="SDC34105.1"/>
    <property type="molecule type" value="Genomic_DNA"/>
</dbReference>
<evidence type="ECO:0000313" key="1">
    <source>
        <dbReference type="EMBL" id="SDC34105.1"/>
    </source>
</evidence>
<dbReference type="Proteomes" id="UP000198528">
    <property type="component" value="Unassembled WGS sequence"/>
</dbReference>
<sequence>MDGIIDRRKHYVEVLSETDVEGRVKPLEVIWDDGTRYKIDRVLDRRQAHSLRTGGTGMRYTVRVAGRDTFLYYEGPRWFVEAKVPPSYLG</sequence>
<dbReference type="AlphaFoldDB" id="A0A1H1MMR6"/>
<dbReference type="STRING" id="604330.SAMN04489857_1492"/>
<reference evidence="2" key="2">
    <citation type="submission" date="2016-10" db="EMBL/GenBank/DDBJ databases">
        <authorList>
            <person name="de Groot N.N."/>
        </authorList>
    </citation>
    <scope>NUCLEOTIDE SEQUENCE [LARGE SCALE GENOMIC DNA]</scope>
    <source>
        <strain evidence="1">DSM 22619</strain>
        <strain evidence="2">DSM 22620</strain>
    </source>
</reference>
<dbReference type="RefSeq" id="WP_197674338.1">
    <property type="nucleotide sequence ID" value="NZ_CAXVIU010000002.1"/>
</dbReference>
<evidence type="ECO:0000313" key="2">
    <source>
        <dbReference type="EMBL" id="SDR87900.1"/>
    </source>
</evidence>
<organism evidence="2 4">
    <name type="scientific">Parafannyhessea umbonata</name>
    <dbReference type="NCBI Taxonomy" id="604330"/>
    <lineage>
        <taxon>Bacteria</taxon>
        <taxon>Bacillati</taxon>
        <taxon>Actinomycetota</taxon>
        <taxon>Coriobacteriia</taxon>
        <taxon>Coriobacteriales</taxon>
        <taxon>Atopobiaceae</taxon>
        <taxon>Parafannyhessea</taxon>
    </lineage>
</organism>
<evidence type="ECO:0000313" key="4">
    <source>
        <dbReference type="Proteomes" id="UP000199480"/>
    </source>
</evidence>
<protein>
    <submittedName>
        <fullName evidence="2">Uncharacterized protein</fullName>
    </submittedName>
</protein>
<gene>
    <name evidence="1" type="ORF">SAMN04487824_1104</name>
    <name evidence="2" type="ORF">SAMN04489857_1492</name>
</gene>
<reference evidence="3 4" key="1">
    <citation type="submission" date="2016-10" db="EMBL/GenBank/DDBJ databases">
        <authorList>
            <person name="Varghese N."/>
            <person name="Submissions S."/>
        </authorList>
    </citation>
    <scope>NUCLEOTIDE SEQUENCE [LARGE SCALE GENOMIC DNA]</scope>
    <source>
        <strain evidence="3">DSM 22619</strain>
        <strain evidence="4">DSM 22620</strain>
    </source>
</reference>
<evidence type="ECO:0000313" key="3">
    <source>
        <dbReference type="Proteomes" id="UP000198528"/>
    </source>
</evidence>